<evidence type="ECO:0000256" key="3">
    <source>
        <dbReference type="SAM" id="MobiDB-lite"/>
    </source>
</evidence>
<feature type="region of interest" description="Disordered" evidence="3">
    <location>
        <begin position="105"/>
        <end position="137"/>
    </location>
</feature>
<protein>
    <recommendedName>
        <fullName evidence="4">GTP-eEF1A C-terminal domain-containing protein</fullName>
    </recommendedName>
</protein>
<feature type="compositionally biased region" description="Polar residues" evidence="3">
    <location>
        <begin position="105"/>
        <end position="118"/>
    </location>
</feature>
<dbReference type="Pfam" id="PF22594">
    <property type="entry name" value="GTP-eEF1A_C"/>
    <property type="match status" value="1"/>
</dbReference>
<evidence type="ECO:0000256" key="1">
    <source>
        <dbReference type="ARBA" id="ARBA00022741"/>
    </source>
</evidence>
<keyword evidence="1" id="KW-0547">Nucleotide-binding</keyword>
<feature type="compositionally biased region" description="Polar residues" evidence="3">
    <location>
        <begin position="1"/>
        <end position="18"/>
    </location>
</feature>
<evidence type="ECO:0000259" key="4">
    <source>
        <dbReference type="Pfam" id="PF22594"/>
    </source>
</evidence>
<dbReference type="Gene3D" id="2.40.30.10">
    <property type="entry name" value="Translation factors"/>
    <property type="match status" value="1"/>
</dbReference>
<accession>A0A8S9G0A7</accession>
<dbReference type="EMBL" id="QGKW02002228">
    <property type="protein sequence ID" value="KAF2539555.1"/>
    <property type="molecule type" value="Genomic_DNA"/>
</dbReference>
<dbReference type="InterPro" id="IPR009001">
    <property type="entry name" value="Transl_elong_EF1A/Init_IF2_C"/>
</dbReference>
<proteinExistence type="predicted"/>
<dbReference type="SUPFAM" id="SSF50465">
    <property type="entry name" value="EF-Tu/eEF-1alpha/eIF2-gamma C-terminal domain"/>
    <property type="match status" value="1"/>
</dbReference>
<dbReference type="InterPro" id="IPR054696">
    <property type="entry name" value="GTP-eEF1A_C"/>
</dbReference>
<gene>
    <name evidence="5" type="ORF">F2Q68_00022962</name>
</gene>
<keyword evidence="2" id="KW-0342">GTP-binding</keyword>
<evidence type="ECO:0000256" key="2">
    <source>
        <dbReference type="ARBA" id="ARBA00023134"/>
    </source>
</evidence>
<feature type="region of interest" description="Disordered" evidence="3">
    <location>
        <begin position="1"/>
        <end position="23"/>
    </location>
</feature>
<sequence>MDMEWTQISKQESNNHDGNSGDFFPSGRNLEYLCFNNPLHEDDNNTDHPFSSLMDLISQPPPLLHQPPQPSSSPTPFFSSSFDYPLLETLQDVIESPYYPPLVLSASQEGNNNDNSSPLVEESKSLMSTGETNKKRDKKVVGATPIFLGSQVSLQHPVCVETFSESRALGRVFHRSSGRTVAMGRVTRIIQNS</sequence>
<feature type="region of interest" description="Disordered" evidence="3">
    <location>
        <begin position="43"/>
        <end position="77"/>
    </location>
</feature>
<evidence type="ECO:0000313" key="6">
    <source>
        <dbReference type="Proteomes" id="UP000712281"/>
    </source>
</evidence>
<dbReference type="AlphaFoldDB" id="A0A8S9G0A7"/>
<organism evidence="5 6">
    <name type="scientific">Brassica cretica</name>
    <name type="common">Mustard</name>
    <dbReference type="NCBI Taxonomy" id="69181"/>
    <lineage>
        <taxon>Eukaryota</taxon>
        <taxon>Viridiplantae</taxon>
        <taxon>Streptophyta</taxon>
        <taxon>Embryophyta</taxon>
        <taxon>Tracheophyta</taxon>
        <taxon>Spermatophyta</taxon>
        <taxon>Magnoliopsida</taxon>
        <taxon>eudicotyledons</taxon>
        <taxon>Gunneridae</taxon>
        <taxon>Pentapetalae</taxon>
        <taxon>rosids</taxon>
        <taxon>malvids</taxon>
        <taxon>Brassicales</taxon>
        <taxon>Brassicaceae</taxon>
        <taxon>Brassiceae</taxon>
        <taxon>Brassica</taxon>
    </lineage>
</organism>
<name>A0A8S9G0A7_BRACR</name>
<comment type="caution">
    <text evidence="5">The sequence shown here is derived from an EMBL/GenBank/DDBJ whole genome shotgun (WGS) entry which is preliminary data.</text>
</comment>
<feature type="domain" description="GTP-eEF1A C-terminal" evidence="4">
    <location>
        <begin position="151"/>
        <end position="187"/>
    </location>
</feature>
<dbReference type="Proteomes" id="UP000712281">
    <property type="component" value="Unassembled WGS sequence"/>
</dbReference>
<dbReference type="GO" id="GO:0005525">
    <property type="term" value="F:GTP binding"/>
    <property type="evidence" value="ECO:0007669"/>
    <property type="project" value="UniProtKB-KW"/>
</dbReference>
<feature type="compositionally biased region" description="Pro residues" evidence="3">
    <location>
        <begin position="59"/>
        <end position="73"/>
    </location>
</feature>
<reference evidence="5" key="1">
    <citation type="submission" date="2019-12" db="EMBL/GenBank/DDBJ databases">
        <title>Genome sequencing and annotation of Brassica cretica.</title>
        <authorList>
            <person name="Studholme D.J."/>
            <person name="Sarris P.F."/>
        </authorList>
    </citation>
    <scope>NUCLEOTIDE SEQUENCE</scope>
    <source>
        <strain evidence="5">PFS-001/15</strain>
        <tissue evidence="5">Leaf</tissue>
    </source>
</reference>
<evidence type="ECO:0000313" key="5">
    <source>
        <dbReference type="EMBL" id="KAF2539555.1"/>
    </source>
</evidence>